<dbReference type="Gene3D" id="1.10.510.10">
    <property type="entry name" value="Transferase(Phosphotransferase) domain 1"/>
    <property type="match status" value="1"/>
</dbReference>
<dbReference type="Proteomes" id="UP000054771">
    <property type="component" value="Unassembled WGS sequence"/>
</dbReference>
<dbReference type="InterPro" id="IPR050285">
    <property type="entry name" value="STE20_Ser/Thr_kinase"/>
</dbReference>
<feature type="domain" description="Protein kinase" evidence="1">
    <location>
        <begin position="1"/>
        <end position="284"/>
    </location>
</feature>
<dbReference type="OrthoDB" id="3254104at2759"/>
<dbReference type="PROSITE" id="PS50011">
    <property type="entry name" value="PROTEIN_KINASE_DOM"/>
    <property type="match status" value="1"/>
</dbReference>
<dbReference type="EMBL" id="CDMC01000005">
    <property type="protein sequence ID" value="CEL05843.1"/>
    <property type="molecule type" value="Genomic_DNA"/>
</dbReference>
<accession>A0A0U5G2N8</accession>
<gene>
    <name evidence="2" type="ORF">ASPCAL06955</name>
</gene>
<dbReference type="GO" id="GO:0035556">
    <property type="term" value="P:intracellular signal transduction"/>
    <property type="evidence" value="ECO:0007669"/>
    <property type="project" value="TreeGrafter"/>
</dbReference>
<evidence type="ECO:0000313" key="3">
    <source>
        <dbReference type="Proteomes" id="UP000054771"/>
    </source>
</evidence>
<dbReference type="PANTHER" id="PTHR48015:SF16">
    <property type="entry name" value="SERINE_THREONINE-PROTEIN KINASE SULU"/>
    <property type="match status" value="1"/>
</dbReference>
<dbReference type="GO" id="GO:0043408">
    <property type="term" value="P:regulation of MAPK cascade"/>
    <property type="evidence" value="ECO:0007669"/>
    <property type="project" value="TreeGrafter"/>
</dbReference>
<organism evidence="2 3">
    <name type="scientific">Aspergillus calidoustus</name>
    <dbReference type="NCBI Taxonomy" id="454130"/>
    <lineage>
        <taxon>Eukaryota</taxon>
        <taxon>Fungi</taxon>
        <taxon>Dikarya</taxon>
        <taxon>Ascomycota</taxon>
        <taxon>Pezizomycotina</taxon>
        <taxon>Eurotiomycetes</taxon>
        <taxon>Eurotiomycetidae</taxon>
        <taxon>Eurotiales</taxon>
        <taxon>Aspergillaceae</taxon>
        <taxon>Aspergillus</taxon>
        <taxon>Aspergillus subgen. Nidulantes</taxon>
    </lineage>
</organism>
<reference evidence="3" key="1">
    <citation type="journal article" date="2016" name="Genome Announc.">
        <title>Draft genome sequences of fungus Aspergillus calidoustus.</title>
        <authorList>
            <person name="Horn F."/>
            <person name="Linde J."/>
            <person name="Mattern D.J."/>
            <person name="Walther G."/>
            <person name="Guthke R."/>
            <person name="Scherlach K."/>
            <person name="Martin K."/>
            <person name="Brakhage A.A."/>
            <person name="Petzke L."/>
            <person name="Valiante V."/>
        </authorList>
    </citation>
    <scope>NUCLEOTIDE SEQUENCE [LARGE SCALE GENOMIC DNA]</scope>
    <source>
        <strain evidence="3">SF006504</strain>
    </source>
</reference>
<evidence type="ECO:0000259" key="1">
    <source>
        <dbReference type="PROSITE" id="PS50011"/>
    </source>
</evidence>
<dbReference type="PANTHER" id="PTHR48015">
    <property type="entry name" value="SERINE/THREONINE-PROTEIN KINASE TAO"/>
    <property type="match status" value="1"/>
</dbReference>
<dbReference type="SUPFAM" id="SSF56112">
    <property type="entry name" value="Protein kinase-like (PK-like)"/>
    <property type="match status" value="1"/>
</dbReference>
<dbReference type="OMA" id="AGPWCLR"/>
<dbReference type="GO" id="GO:0005524">
    <property type="term" value="F:ATP binding"/>
    <property type="evidence" value="ECO:0007669"/>
    <property type="project" value="InterPro"/>
</dbReference>
<sequence length="284" mass="31263">MEATRTLGSPLELSLPYRKARCENITVGRAKKVQTDKHQFITHGHPFKCLHRFFIGLEPSWSGLNAIEFTEGSAVGYVKKLSVVGDIPEDRLSETCHPNIVNLREAFITTGSVFLVYEPWGMTLDEILSLSTVFQLGEVEVATICQGVLQGLQYIHQVLDVSHGSLTLGNVHIMEDGAVKIANVGESMIVRPAAREKAKDIHAFCRMASTLLRPNSTPETRGTIGLLASDFVNVPPTATVEELLQHPFLKISAGPWCLRPVNILCTIVQKFRGAPPRNLPDLTT</sequence>
<dbReference type="AlphaFoldDB" id="A0A0U5G2N8"/>
<dbReference type="GO" id="GO:0005737">
    <property type="term" value="C:cytoplasm"/>
    <property type="evidence" value="ECO:0007669"/>
    <property type="project" value="TreeGrafter"/>
</dbReference>
<dbReference type="STRING" id="454130.A0A0U5G2N8"/>
<dbReference type="SMART" id="SM00220">
    <property type="entry name" value="S_TKc"/>
    <property type="match status" value="1"/>
</dbReference>
<dbReference type="InterPro" id="IPR000719">
    <property type="entry name" value="Prot_kinase_dom"/>
</dbReference>
<dbReference type="InterPro" id="IPR011009">
    <property type="entry name" value="Kinase-like_dom_sf"/>
</dbReference>
<proteinExistence type="predicted"/>
<protein>
    <recommendedName>
        <fullName evidence="1">Protein kinase domain-containing protein</fullName>
    </recommendedName>
</protein>
<keyword evidence="3" id="KW-1185">Reference proteome</keyword>
<evidence type="ECO:0000313" key="2">
    <source>
        <dbReference type="EMBL" id="CEL05843.1"/>
    </source>
</evidence>
<dbReference type="GO" id="GO:0004674">
    <property type="term" value="F:protein serine/threonine kinase activity"/>
    <property type="evidence" value="ECO:0007669"/>
    <property type="project" value="TreeGrafter"/>
</dbReference>
<dbReference type="Pfam" id="PF00069">
    <property type="entry name" value="Pkinase"/>
    <property type="match status" value="1"/>
</dbReference>
<name>A0A0U5G2N8_ASPCI</name>